<comment type="similarity">
    <text evidence="2">Belongs to the binding-protein-dependent transport system permease family. HisMQ subfamily.</text>
</comment>
<comment type="subcellular location">
    <subcellularLocation>
        <location evidence="1">Cell inner membrane</location>
        <topology evidence="1">Multi-pass membrane protein</topology>
    </subcellularLocation>
    <subcellularLocation>
        <location evidence="9">Cell membrane</location>
        <topology evidence="9">Multi-pass membrane protein</topology>
    </subcellularLocation>
</comment>
<evidence type="ECO:0000256" key="3">
    <source>
        <dbReference type="ARBA" id="ARBA00022448"/>
    </source>
</evidence>
<feature type="transmembrane region" description="Helical" evidence="9">
    <location>
        <begin position="26"/>
        <end position="52"/>
    </location>
</feature>
<keyword evidence="5 9" id="KW-0812">Transmembrane</keyword>
<dbReference type="RefSeq" id="WP_106665924.1">
    <property type="nucleotide sequence ID" value="NZ_PGGM01000010.1"/>
</dbReference>
<dbReference type="CDD" id="cd06261">
    <property type="entry name" value="TM_PBP2"/>
    <property type="match status" value="1"/>
</dbReference>
<dbReference type="GO" id="GO:0022857">
    <property type="term" value="F:transmembrane transporter activity"/>
    <property type="evidence" value="ECO:0007669"/>
    <property type="project" value="InterPro"/>
</dbReference>
<dbReference type="Gene3D" id="1.10.3720.10">
    <property type="entry name" value="MetI-like"/>
    <property type="match status" value="1"/>
</dbReference>
<keyword evidence="3 9" id="KW-0813">Transport</keyword>
<gene>
    <name evidence="11" type="primary">ehuD</name>
    <name evidence="11" type="ORF">CU103_20390</name>
</gene>
<evidence type="ECO:0000259" key="10">
    <source>
        <dbReference type="PROSITE" id="PS50928"/>
    </source>
</evidence>
<dbReference type="InterPro" id="IPR010065">
    <property type="entry name" value="AA_ABC_transptr_permease_3TM"/>
</dbReference>
<accession>A0A2P7B713</accession>
<keyword evidence="8 9" id="KW-0472">Membrane</keyword>
<dbReference type="PANTHER" id="PTHR30614:SF0">
    <property type="entry name" value="L-CYSTINE TRANSPORT SYSTEM PERMEASE PROTEIN TCYL"/>
    <property type="match status" value="1"/>
</dbReference>
<reference evidence="12" key="1">
    <citation type="submission" date="2017-11" db="EMBL/GenBank/DDBJ databases">
        <authorList>
            <person name="Kuznetsova I."/>
            <person name="Sazanova A."/>
            <person name="Chirak E."/>
            <person name="Safronova V."/>
            <person name="Willems A."/>
        </authorList>
    </citation>
    <scope>NUCLEOTIDE SEQUENCE [LARGE SCALE GENOMIC DNA]</scope>
    <source>
        <strain evidence="12">CCBAU 03422</strain>
    </source>
</reference>
<dbReference type="NCBIfam" id="TIGR01726">
    <property type="entry name" value="HEQRo_perm_3TM"/>
    <property type="match status" value="1"/>
</dbReference>
<evidence type="ECO:0000256" key="2">
    <source>
        <dbReference type="ARBA" id="ARBA00010072"/>
    </source>
</evidence>
<dbReference type="GO" id="GO:0043190">
    <property type="term" value="C:ATP-binding cassette (ABC) transporter complex"/>
    <property type="evidence" value="ECO:0007669"/>
    <property type="project" value="InterPro"/>
</dbReference>
<dbReference type="PROSITE" id="PS50928">
    <property type="entry name" value="ABC_TM1"/>
    <property type="match status" value="1"/>
</dbReference>
<dbReference type="PANTHER" id="PTHR30614">
    <property type="entry name" value="MEMBRANE COMPONENT OF AMINO ACID ABC TRANSPORTER"/>
    <property type="match status" value="1"/>
</dbReference>
<dbReference type="GO" id="GO:0006865">
    <property type="term" value="P:amino acid transport"/>
    <property type="evidence" value="ECO:0007669"/>
    <property type="project" value="UniProtKB-KW"/>
</dbReference>
<organism evidence="11 12">
    <name type="scientific">Phyllobacterium sophorae</name>
    <dbReference type="NCBI Taxonomy" id="1520277"/>
    <lineage>
        <taxon>Bacteria</taxon>
        <taxon>Pseudomonadati</taxon>
        <taxon>Pseudomonadota</taxon>
        <taxon>Alphaproteobacteria</taxon>
        <taxon>Hyphomicrobiales</taxon>
        <taxon>Phyllobacteriaceae</taxon>
        <taxon>Phyllobacterium</taxon>
    </lineage>
</organism>
<keyword evidence="7 9" id="KW-1133">Transmembrane helix</keyword>
<evidence type="ECO:0000256" key="8">
    <source>
        <dbReference type="ARBA" id="ARBA00023136"/>
    </source>
</evidence>
<name>A0A2P7B713_9HYPH</name>
<evidence type="ECO:0000256" key="6">
    <source>
        <dbReference type="ARBA" id="ARBA00022970"/>
    </source>
</evidence>
<evidence type="ECO:0000313" key="12">
    <source>
        <dbReference type="Proteomes" id="UP000241764"/>
    </source>
</evidence>
<protein>
    <submittedName>
        <fullName evidence="11">Ectoine/hydroxyectoine ABC transporter permease subunit EhuD</fullName>
    </submittedName>
</protein>
<feature type="transmembrane region" description="Helical" evidence="9">
    <location>
        <begin position="172"/>
        <end position="190"/>
    </location>
</feature>
<evidence type="ECO:0000256" key="4">
    <source>
        <dbReference type="ARBA" id="ARBA00022475"/>
    </source>
</evidence>
<feature type="transmembrane region" description="Helical" evidence="9">
    <location>
        <begin position="196"/>
        <end position="218"/>
    </location>
</feature>
<dbReference type="InterPro" id="IPR014341">
    <property type="entry name" value="Ectoine_EhuD"/>
</dbReference>
<dbReference type="AlphaFoldDB" id="A0A2P7B713"/>
<feature type="domain" description="ABC transmembrane type-1" evidence="10">
    <location>
        <begin position="30"/>
        <end position="218"/>
    </location>
</feature>
<keyword evidence="4" id="KW-1003">Cell membrane</keyword>
<dbReference type="OrthoDB" id="9814550at2"/>
<feature type="transmembrane region" description="Helical" evidence="9">
    <location>
        <begin position="82"/>
        <end position="110"/>
    </location>
</feature>
<dbReference type="EMBL" id="PGGM01000010">
    <property type="protein sequence ID" value="PSH62255.1"/>
    <property type="molecule type" value="Genomic_DNA"/>
</dbReference>
<evidence type="ECO:0000313" key="11">
    <source>
        <dbReference type="EMBL" id="PSH62255.1"/>
    </source>
</evidence>
<sequence>MSIFGPDIIGPDWFRLNVAVVILPKLIAAAGVTIYVALFAFAGALVIGIPVLSARRSSIRLIAQPAILLSDFIRSTPLLLQIYFYFFVLPQVGVMLPAIATGILALSIHYGCYVSEAYRSGLEALPHGQRDAVAALGFSRVDTYRYIIVPQLIPFLIPALGNLLVSIFKETPLLASIAVTDIMFVAMQHGADHFQYIEPITLCGLIFLAISLATSFVIRVLENAASQAWLGRRTIHG</sequence>
<dbReference type="InterPro" id="IPR000515">
    <property type="entry name" value="MetI-like"/>
</dbReference>
<keyword evidence="6" id="KW-0029">Amino-acid transport</keyword>
<feature type="transmembrane region" description="Helical" evidence="9">
    <location>
        <begin position="146"/>
        <end position="165"/>
    </location>
</feature>
<dbReference type="SUPFAM" id="SSF161098">
    <property type="entry name" value="MetI-like"/>
    <property type="match status" value="1"/>
</dbReference>
<comment type="caution">
    <text evidence="11">The sequence shown here is derived from an EMBL/GenBank/DDBJ whole genome shotgun (WGS) entry which is preliminary data.</text>
</comment>
<evidence type="ECO:0000256" key="7">
    <source>
        <dbReference type="ARBA" id="ARBA00022989"/>
    </source>
</evidence>
<dbReference type="Pfam" id="PF00528">
    <property type="entry name" value="BPD_transp_1"/>
    <property type="match status" value="1"/>
</dbReference>
<dbReference type="Proteomes" id="UP000241764">
    <property type="component" value="Unassembled WGS sequence"/>
</dbReference>
<dbReference type="InterPro" id="IPR043429">
    <property type="entry name" value="ArtM/GltK/GlnP/TcyL/YhdX-like"/>
</dbReference>
<keyword evidence="12" id="KW-1185">Reference proteome</keyword>
<dbReference type="InterPro" id="IPR035906">
    <property type="entry name" value="MetI-like_sf"/>
</dbReference>
<evidence type="ECO:0000256" key="9">
    <source>
        <dbReference type="RuleBase" id="RU363032"/>
    </source>
</evidence>
<proteinExistence type="inferred from homology"/>
<dbReference type="NCBIfam" id="TIGR03003">
    <property type="entry name" value="ectoine_ehuD"/>
    <property type="match status" value="1"/>
</dbReference>
<evidence type="ECO:0000256" key="5">
    <source>
        <dbReference type="ARBA" id="ARBA00022692"/>
    </source>
</evidence>
<evidence type="ECO:0000256" key="1">
    <source>
        <dbReference type="ARBA" id="ARBA00004429"/>
    </source>
</evidence>